<keyword evidence="8" id="KW-1185">Reference proteome</keyword>
<keyword evidence="4" id="KW-0238">DNA-binding</keyword>
<dbReference type="InterPro" id="IPR013325">
    <property type="entry name" value="RNA_pol_sigma_r2"/>
</dbReference>
<name>A0A2S0WMP9_9ACTN</name>
<dbReference type="GO" id="GO:0006352">
    <property type="term" value="P:DNA-templated transcription initiation"/>
    <property type="evidence" value="ECO:0007669"/>
    <property type="project" value="InterPro"/>
</dbReference>
<dbReference type="InterPro" id="IPR007627">
    <property type="entry name" value="RNA_pol_sigma70_r2"/>
</dbReference>
<dbReference type="Pfam" id="PF08281">
    <property type="entry name" value="Sigma70_r4_2"/>
    <property type="match status" value="1"/>
</dbReference>
<dbReference type="InterPro" id="IPR013249">
    <property type="entry name" value="RNA_pol_sigma70_r4_t2"/>
</dbReference>
<evidence type="ECO:0000256" key="1">
    <source>
        <dbReference type="ARBA" id="ARBA00010641"/>
    </source>
</evidence>
<dbReference type="Gene3D" id="1.10.1740.10">
    <property type="match status" value="1"/>
</dbReference>
<dbReference type="InterPro" id="IPR039425">
    <property type="entry name" value="RNA_pol_sigma-70-like"/>
</dbReference>
<dbReference type="Gene3D" id="1.10.10.10">
    <property type="entry name" value="Winged helix-like DNA-binding domain superfamily/Winged helix DNA-binding domain"/>
    <property type="match status" value="1"/>
</dbReference>
<dbReference type="EMBL" id="CP026952">
    <property type="protein sequence ID" value="AWB92587.1"/>
    <property type="molecule type" value="Genomic_DNA"/>
</dbReference>
<dbReference type="RefSeq" id="WP_108578232.1">
    <property type="nucleotide sequence ID" value="NZ_CP026952.1"/>
</dbReference>
<accession>A0A2S0WMP9</accession>
<dbReference type="GO" id="GO:0016987">
    <property type="term" value="F:sigma factor activity"/>
    <property type="evidence" value="ECO:0007669"/>
    <property type="project" value="UniProtKB-KW"/>
</dbReference>
<evidence type="ECO:0000256" key="6">
    <source>
        <dbReference type="SAM" id="MobiDB-lite"/>
    </source>
</evidence>
<dbReference type="PANTHER" id="PTHR43133">
    <property type="entry name" value="RNA POLYMERASE ECF-TYPE SIGMA FACTO"/>
    <property type="match status" value="1"/>
</dbReference>
<feature type="compositionally biased region" description="Low complexity" evidence="6">
    <location>
        <begin position="372"/>
        <end position="384"/>
    </location>
</feature>
<evidence type="ECO:0000256" key="2">
    <source>
        <dbReference type="ARBA" id="ARBA00023015"/>
    </source>
</evidence>
<keyword evidence="3" id="KW-0731">Sigma factor</keyword>
<dbReference type="PANTHER" id="PTHR43133:SF8">
    <property type="entry name" value="RNA POLYMERASE SIGMA FACTOR HI_1459-RELATED"/>
    <property type="match status" value="1"/>
</dbReference>
<gene>
    <name evidence="7" type="ORF">C3E78_10460</name>
</gene>
<dbReference type="InterPro" id="IPR027383">
    <property type="entry name" value="Znf_put"/>
</dbReference>
<keyword evidence="2" id="KW-0805">Transcription regulation</keyword>
<reference evidence="8" key="1">
    <citation type="submission" date="2018-01" db="EMBL/GenBank/DDBJ databases">
        <authorList>
            <person name="Li J."/>
        </authorList>
    </citation>
    <scope>NUCLEOTIDE SEQUENCE [LARGE SCALE GENOMIC DNA]</scope>
    <source>
        <strain evidence="8">592</strain>
    </source>
</reference>
<dbReference type="Proteomes" id="UP000244384">
    <property type="component" value="Chromosome"/>
</dbReference>
<dbReference type="Pfam" id="PF13490">
    <property type="entry name" value="zf-HC2"/>
    <property type="match status" value="1"/>
</dbReference>
<dbReference type="NCBIfam" id="TIGR02937">
    <property type="entry name" value="sigma70-ECF"/>
    <property type="match status" value="1"/>
</dbReference>
<dbReference type="Pfam" id="PF04542">
    <property type="entry name" value="Sigma70_r2"/>
    <property type="match status" value="1"/>
</dbReference>
<dbReference type="SUPFAM" id="SSF88659">
    <property type="entry name" value="Sigma3 and sigma4 domains of RNA polymerase sigma factors"/>
    <property type="match status" value="1"/>
</dbReference>
<evidence type="ECO:0000313" key="8">
    <source>
        <dbReference type="Proteomes" id="UP000244384"/>
    </source>
</evidence>
<dbReference type="OrthoDB" id="4990598at2"/>
<sequence>MAEHDLVRALDLDMTLDDLEDGALVELTRQGSNEAYAVLYDRYVYSARRLARHLGQREESDDVVADAFAQILGLLQRGKGPDSAFRAYLFTAIRHECGRRAKAVKRVVPTDDDTVIDSAVPFGAGDLDDFEKTAVRAAYESLPERWRTVLWHLDVEGRKPNELADALGLKPNSVSALVYRARAGLRDAYLQQHVSADDESGGRSCQVVREHLAAVVRRTATRREQEKVHAHLETCEACMAVYLDLQEVNREVGATGAPVALGVVAGGGVALAVSSGATAQLLAAAKGALVAVAAPATAAVATGAAVLAVSVPSGWPSQPTATDDRAAAVPTRPAPAGVGASRAAAAPTVDSATVLPLRARVATSARAVAPAPATSVPAPSGVAPTAPSVARTTPSVAPSVPATDGAKPVSSPGLDVGVAKVAAGSRRLDVSVGPVALSTQDVTDRLREAAPRTTRVLETVLGVAGE</sequence>
<feature type="region of interest" description="Disordered" evidence="6">
    <location>
        <begin position="372"/>
        <end position="410"/>
    </location>
</feature>
<evidence type="ECO:0000313" key="7">
    <source>
        <dbReference type="EMBL" id="AWB92587.1"/>
    </source>
</evidence>
<accession>A0A5F2EVB8</accession>
<dbReference type="SUPFAM" id="SSF88946">
    <property type="entry name" value="Sigma2 domain of RNA polymerase sigma factors"/>
    <property type="match status" value="1"/>
</dbReference>
<evidence type="ECO:0000256" key="5">
    <source>
        <dbReference type="ARBA" id="ARBA00023163"/>
    </source>
</evidence>
<dbReference type="AlphaFoldDB" id="A0A2S0WMP9"/>
<comment type="similarity">
    <text evidence="1">Belongs to the sigma-70 factor family. ECF subfamily.</text>
</comment>
<dbReference type="InterPro" id="IPR013324">
    <property type="entry name" value="RNA_pol_sigma_r3/r4-like"/>
</dbReference>
<evidence type="ECO:0000256" key="3">
    <source>
        <dbReference type="ARBA" id="ARBA00023082"/>
    </source>
</evidence>
<dbReference type="KEGG" id="aez:C3E78_10460"/>
<protein>
    <submittedName>
        <fullName evidence="7">Uncharacterized protein</fullName>
    </submittedName>
</protein>
<dbReference type="GO" id="GO:0003677">
    <property type="term" value="F:DNA binding"/>
    <property type="evidence" value="ECO:0007669"/>
    <property type="project" value="UniProtKB-KW"/>
</dbReference>
<evidence type="ECO:0000256" key="4">
    <source>
        <dbReference type="ARBA" id="ARBA00023125"/>
    </source>
</evidence>
<dbReference type="InterPro" id="IPR014284">
    <property type="entry name" value="RNA_pol_sigma-70_dom"/>
</dbReference>
<keyword evidence="5" id="KW-0804">Transcription</keyword>
<proteinExistence type="inferred from homology"/>
<organism evidence="7 8">
    <name type="scientific">Aeromicrobium chenweiae</name>
    <dbReference type="NCBI Taxonomy" id="2079793"/>
    <lineage>
        <taxon>Bacteria</taxon>
        <taxon>Bacillati</taxon>
        <taxon>Actinomycetota</taxon>
        <taxon>Actinomycetes</taxon>
        <taxon>Propionibacteriales</taxon>
        <taxon>Nocardioidaceae</taxon>
        <taxon>Aeromicrobium</taxon>
    </lineage>
</organism>
<dbReference type="InterPro" id="IPR036388">
    <property type="entry name" value="WH-like_DNA-bd_sf"/>
</dbReference>